<dbReference type="InParanoid" id="A0A2G5DVQ1"/>
<dbReference type="OrthoDB" id="543260at2759"/>
<dbReference type="AlphaFoldDB" id="A0A2G5DVQ1"/>
<reference evidence="1 2" key="1">
    <citation type="submission" date="2017-09" db="EMBL/GenBank/DDBJ databases">
        <title>WGS assembly of Aquilegia coerulea Goldsmith.</title>
        <authorList>
            <person name="Hodges S."/>
            <person name="Kramer E."/>
            <person name="Nordborg M."/>
            <person name="Tomkins J."/>
            <person name="Borevitz J."/>
            <person name="Derieg N."/>
            <person name="Yan J."/>
            <person name="Mihaltcheva S."/>
            <person name="Hayes R.D."/>
            <person name="Rokhsar D."/>
        </authorList>
    </citation>
    <scope>NUCLEOTIDE SEQUENCE [LARGE SCALE GENOMIC DNA]</scope>
    <source>
        <strain evidence="2">cv. Goldsmith</strain>
    </source>
</reference>
<proteinExistence type="predicted"/>
<keyword evidence="2" id="KW-1185">Reference proteome</keyword>
<evidence type="ECO:0000313" key="2">
    <source>
        <dbReference type="Proteomes" id="UP000230069"/>
    </source>
</evidence>
<name>A0A2G5DVQ1_AQUCA</name>
<protein>
    <submittedName>
        <fullName evidence="1">Uncharacterized protein</fullName>
    </submittedName>
</protein>
<dbReference type="Proteomes" id="UP000230069">
    <property type="component" value="Unassembled WGS sequence"/>
</dbReference>
<evidence type="ECO:0000313" key="1">
    <source>
        <dbReference type="EMBL" id="PIA47347.1"/>
    </source>
</evidence>
<dbReference type="EMBL" id="KZ305031">
    <property type="protein sequence ID" value="PIA47347.1"/>
    <property type="molecule type" value="Genomic_DNA"/>
</dbReference>
<accession>A0A2G5DVQ1</accession>
<gene>
    <name evidence="1" type="ORF">AQUCO_01400193v1</name>
</gene>
<organism evidence="1 2">
    <name type="scientific">Aquilegia coerulea</name>
    <name type="common">Rocky mountain columbine</name>
    <dbReference type="NCBI Taxonomy" id="218851"/>
    <lineage>
        <taxon>Eukaryota</taxon>
        <taxon>Viridiplantae</taxon>
        <taxon>Streptophyta</taxon>
        <taxon>Embryophyta</taxon>
        <taxon>Tracheophyta</taxon>
        <taxon>Spermatophyta</taxon>
        <taxon>Magnoliopsida</taxon>
        <taxon>Ranunculales</taxon>
        <taxon>Ranunculaceae</taxon>
        <taxon>Thalictroideae</taxon>
        <taxon>Aquilegia</taxon>
    </lineage>
</organism>
<sequence>MFQVPLGFGNCIEDIIKSCCLSVKIFFFTERFASGQILCALALYPQNQSNKRSLPCILVNITICLRQSCT</sequence>